<dbReference type="EMBL" id="JAAHFQ010000854">
    <property type="protein sequence ID" value="NER31547.1"/>
    <property type="molecule type" value="Genomic_DNA"/>
</dbReference>
<evidence type="ECO:0000259" key="1">
    <source>
        <dbReference type="PROSITE" id="PS50828"/>
    </source>
</evidence>
<feature type="domain" description="Smr" evidence="1">
    <location>
        <begin position="1"/>
        <end position="51"/>
    </location>
</feature>
<feature type="non-terminal residue" evidence="2">
    <location>
        <position position="1"/>
    </location>
</feature>
<dbReference type="AlphaFoldDB" id="A0A6B3NIK1"/>
<dbReference type="InterPro" id="IPR002625">
    <property type="entry name" value="Smr_dom"/>
</dbReference>
<dbReference type="PROSITE" id="PS50828">
    <property type="entry name" value="SMR"/>
    <property type="match status" value="1"/>
</dbReference>
<protein>
    <recommendedName>
        <fullName evidence="1">Smr domain-containing protein</fullName>
    </recommendedName>
</protein>
<dbReference type="InterPro" id="IPR036063">
    <property type="entry name" value="Smr_dom_sf"/>
</dbReference>
<gene>
    <name evidence="2" type="ORF">F6J89_29005</name>
</gene>
<accession>A0A6B3NIK1</accession>
<sequence length="51" mass="5631">TYGVLWVIHGKGTGRLRQGVHAFLERHPLIDRFQLAEQAEGGAGVTIAYLK</sequence>
<organism evidence="2">
    <name type="scientific">Symploca sp. SIO1C4</name>
    <dbReference type="NCBI Taxonomy" id="2607765"/>
    <lineage>
        <taxon>Bacteria</taxon>
        <taxon>Bacillati</taxon>
        <taxon>Cyanobacteriota</taxon>
        <taxon>Cyanophyceae</taxon>
        <taxon>Coleofasciculales</taxon>
        <taxon>Coleofasciculaceae</taxon>
        <taxon>Symploca</taxon>
    </lineage>
</organism>
<reference evidence="2" key="1">
    <citation type="submission" date="2019-11" db="EMBL/GenBank/DDBJ databases">
        <title>Genomic insights into an expanded diversity of filamentous marine cyanobacteria reveals the extraordinary biosynthetic potential of Moorea and Okeania.</title>
        <authorList>
            <person name="Ferreira Leao T."/>
            <person name="Wang M."/>
            <person name="Moss N."/>
            <person name="Da Silva R."/>
            <person name="Sanders J."/>
            <person name="Nurk S."/>
            <person name="Gurevich A."/>
            <person name="Humphrey G."/>
            <person name="Reher R."/>
            <person name="Zhu Q."/>
            <person name="Belda-Ferre P."/>
            <person name="Glukhov E."/>
            <person name="Rex R."/>
            <person name="Dorrestein P.C."/>
            <person name="Knight R."/>
            <person name="Pevzner P."/>
            <person name="Gerwick W.H."/>
            <person name="Gerwick L."/>
        </authorList>
    </citation>
    <scope>NUCLEOTIDE SEQUENCE</scope>
    <source>
        <strain evidence="2">SIO1C4</strain>
    </source>
</reference>
<proteinExistence type="predicted"/>
<dbReference type="Gene3D" id="3.30.1370.110">
    <property type="match status" value="1"/>
</dbReference>
<comment type="caution">
    <text evidence="2">The sequence shown here is derived from an EMBL/GenBank/DDBJ whole genome shotgun (WGS) entry which is preliminary data.</text>
</comment>
<name>A0A6B3NIK1_9CYAN</name>
<dbReference type="Pfam" id="PF01713">
    <property type="entry name" value="Smr"/>
    <property type="match status" value="1"/>
</dbReference>
<dbReference type="SUPFAM" id="SSF160443">
    <property type="entry name" value="SMR domain-like"/>
    <property type="match status" value="1"/>
</dbReference>
<evidence type="ECO:0000313" key="2">
    <source>
        <dbReference type="EMBL" id="NER31547.1"/>
    </source>
</evidence>